<evidence type="ECO:0000256" key="2">
    <source>
        <dbReference type="ARBA" id="ARBA00022898"/>
    </source>
</evidence>
<accession>A0A0M9GAH3</accession>
<comment type="caution">
    <text evidence="7">The sequence shown here is derived from an EMBL/GenBank/DDBJ whole genome shotgun (WGS) entry which is preliminary data.</text>
</comment>
<organism evidence="7 8">
    <name type="scientific">Leptomonas pyrrhocoris</name>
    <name type="common">Firebug parasite</name>
    <dbReference type="NCBI Taxonomy" id="157538"/>
    <lineage>
        <taxon>Eukaryota</taxon>
        <taxon>Discoba</taxon>
        <taxon>Euglenozoa</taxon>
        <taxon>Kinetoplastea</taxon>
        <taxon>Metakinetoplastina</taxon>
        <taxon>Trypanosomatida</taxon>
        <taxon>Trypanosomatidae</taxon>
        <taxon>Leishmaniinae</taxon>
        <taxon>Leptomonas</taxon>
    </lineage>
</organism>
<dbReference type="PRINTS" id="PR00992">
    <property type="entry name" value="ALARACEMASE"/>
</dbReference>
<feature type="modified residue" description="N6-(pyridoxal phosphate)lysine" evidence="4">
    <location>
        <position position="37"/>
    </location>
</feature>
<dbReference type="SMART" id="SM01005">
    <property type="entry name" value="Ala_racemase_C"/>
    <property type="match status" value="1"/>
</dbReference>
<keyword evidence="3" id="KW-0413">Isomerase</keyword>
<evidence type="ECO:0000313" key="8">
    <source>
        <dbReference type="Proteomes" id="UP000037923"/>
    </source>
</evidence>
<feature type="binding site" evidence="5">
    <location>
        <position position="356"/>
    </location>
    <ligand>
        <name>substrate</name>
    </ligand>
</feature>
<protein>
    <submittedName>
        <fullName evidence="7">Putative alanine racemase 2</fullName>
    </submittedName>
</protein>
<feature type="domain" description="Alanine racemase C-terminal" evidence="6">
    <location>
        <begin position="271"/>
        <end position="419"/>
    </location>
</feature>
<dbReference type="Pfam" id="PF00842">
    <property type="entry name" value="Ala_racemase_C"/>
    <property type="match status" value="1"/>
</dbReference>
<evidence type="ECO:0000256" key="5">
    <source>
        <dbReference type="PIRSR" id="PIRSR600821-52"/>
    </source>
</evidence>
<evidence type="ECO:0000256" key="4">
    <source>
        <dbReference type="PIRSR" id="PIRSR600821-50"/>
    </source>
</evidence>
<dbReference type="OrthoDB" id="186866at2759"/>
<dbReference type="Proteomes" id="UP000037923">
    <property type="component" value="Unassembled WGS sequence"/>
</dbReference>
<keyword evidence="2 4" id="KW-0663">Pyridoxal phosphate</keyword>
<dbReference type="PANTHER" id="PTHR30511">
    <property type="entry name" value="ALANINE RACEMASE"/>
    <property type="match status" value="1"/>
</dbReference>
<dbReference type="AlphaFoldDB" id="A0A0M9GAH3"/>
<sequence>MLRCSTFLEVRLPHIAHNIDLIRTHYASKATLIPMIKGNAYGNGLERVAGYIHDACRVNHFGVASLGEAVAVLKGNAHSIDTGRTNHVVVFSDTELMDESVHHVYAEQNAKYRAGNGAQLAPVLGTEEQLQLFCKLRRTIFKDTPLCLKINTGMDRLGVTLERLKELTPLLRENGGVDLLLQHFSVSGLVGHSFTKAQHIKFQQAKESLQAAGVEVRGTSAANSGAIEQRLAVEEMYVRPGLMLYGPTSLAASSITPDEVPKYRLWDGKCCGYFYTKVLHHYVAKAGSYIGYGITHNLVPEDAVIVLIPVGYADGFMRYYSNMPVTVSPAPPRGHEDDPAVKESALVGVVHGNVNMDIAAVAVHPAMVGHSVEEIMRRIENESQILVWGNDVAEKAAAVKSIPYQLMCGLSIRVPRRYVE</sequence>
<evidence type="ECO:0000256" key="1">
    <source>
        <dbReference type="ARBA" id="ARBA00001933"/>
    </source>
</evidence>
<dbReference type="InterPro" id="IPR009006">
    <property type="entry name" value="Ala_racemase/Decarboxylase_C"/>
</dbReference>
<dbReference type="PANTHER" id="PTHR30511:SF0">
    <property type="entry name" value="ALANINE RACEMASE, CATABOLIC-RELATED"/>
    <property type="match status" value="1"/>
</dbReference>
<evidence type="ECO:0000259" key="6">
    <source>
        <dbReference type="SMART" id="SM01005"/>
    </source>
</evidence>
<comment type="cofactor">
    <cofactor evidence="1 4">
        <name>pyridoxal 5'-phosphate</name>
        <dbReference type="ChEBI" id="CHEBI:597326"/>
    </cofactor>
</comment>
<dbReference type="InterPro" id="IPR001608">
    <property type="entry name" value="Ala_racemase_N"/>
</dbReference>
<dbReference type="GO" id="GO:0005829">
    <property type="term" value="C:cytosol"/>
    <property type="evidence" value="ECO:0007669"/>
    <property type="project" value="TreeGrafter"/>
</dbReference>
<dbReference type="InterPro" id="IPR011079">
    <property type="entry name" value="Ala_racemase_C"/>
</dbReference>
<dbReference type="GO" id="GO:0008784">
    <property type="term" value="F:alanine racemase activity"/>
    <property type="evidence" value="ECO:0007669"/>
    <property type="project" value="InterPro"/>
</dbReference>
<dbReference type="GO" id="GO:0030170">
    <property type="term" value="F:pyridoxal phosphate binding"/>
    <property type="evidence" value="ECO:0007669"/>
    <property type="project" value="TreeGrafter"/>
</dbReference>
<dbReference type="GeneID" id="26900607"/>
<dbReference type="Pfam" id="PF01168">
    <property type="entry name" value="Ala_racemase_N"/>
    <property type="match status" value="1"/>
</dbReference>
<dbReference type="RefSeq" id="XP_015664475.1">
    <property type="nucleotide sequence ID" value="XM_015796467.1"/>
</dbReference>
<evidence type="ECO:0000313" key="7">
    <source>
        <dbReference type="EMBL" id="KPA86036.1"/>
    </source>
</evidence>
<proteinExistence type="predicted"/>
<dbReference type="InterPro" id="IPR000821">
    <property type="entry name" value="Ala_racemase"/>
</dbReference>
<keyword evidence="8" id="KW-1185">Reference proteome</keyword>
<dbReference type="Gene3D" id="2.40.37.10">
    <property type="entry name" value="Lyase, Ornithine Decarboxylase, Chain A, domain 1"/>
    <property type="match status" value="1"/>
</dbReference>
<dbReference type="GO" id="GO:0006522">
    <property type="term" value="P:alanine metabolic process"/>
    <property type="evidence" value="ECO:0007669"/>
    <property type="project" value="InterPro"/>
</dbReference>
<feature type="binding site" evidence="5">
    <location>
        <position position="156"/>
    </location>
    <ligand>
        <name>substrate</name>
    </ligand>
</feature>
<dbReference type="OMA" id="CREVWIE"/>
<dbReference type="EMBL" id="LGTL01000001">
    <property type="protein sequence ID" value="KPA86036.1"/>
    <property type="molecule type" value="Genomic_DNA"/>
</dbReference>
<gene>
    <name evidence="7" type="ORF">ABB37_00309</name>
</gene>
<dbReference type="InterPro" id="IPR029066">
    <property type="entry name" value="PLP-binding_barrel"/>
</dbReference>
<dbReference type="VEuPathDB" id="TriTrypDB:LpyrH10_01_3090"/>
<name>A0A0M9GAH3_LEPPY</name>
<dbReference type="Gene3D" id="3.20.20.10">
    <property type="entry name" value="Alanine racemase"/>
    <property type="match status" value="1"/>
</dbReference>
<dbReference type="SUPFAM" id="SSF51419">
    <property type="entry name" value="PLP-binding barrel"/>
    <property type="match status" value="1"/>
</dbReference>
<reference evidence="7 8" key="1">
    <citation type="submission" date="2015-07" db="EMBL/GenBank/DDBJ databases">
        <title>High-quality genome of monoxenous trypanosomatid Leptomonas pyrrhocoris.</title>
        <authorList>
            <person name="Flegontov P."/>
            <person name="Butenko A."/>
            <person name="Firsov S."/>
            <person name="Vlcek C."/>
            <person name="Logacheva M.D."/>
            <person name="Field M."/>
            <person name="Filatov D."/>
            <person name="Flegontova O."/>
            <person name="Gerasimov E."/>
            <person name="Jackson A.P."/>
            <person name="Kelly S."/>
            <person name="Opperdoes F."/>
            <person name="O'Reilly A."/>
            <person name="Votypka J."/>
            <person name="Yurchenko V."/>
            <person name="Lukes J."/>
        </authorList>
    </citation>
    <scope>NUCLEOTIDE SEQUENCE [LARGE SCALE GENOMIC DNA]</scope>
    <source>
        <strain evidence="7">H10</strain>
    </source>
</reference>
<evidence type="ECO:0000256" key="3">
    <source>
        <dbReference type="ARBA" id="ARBA00023235"/>
    </source>
</evidence>
<dbReference type="SUPFAM" id="SSF50621">
    <property type="entry name" value="Alanine racemase C-terminal domain-like"/>
    <property type="match status" value="1"/>
</dbReference>